<keyword evidence="1" id="KW-0812">Transmembrane</keyword>
<reference evidence="2" key="1">
    <citation type="journal article" date="2009" name="Plant Mol. Biol.">
        <title>Insights into corn genes derived from large-scale cDNA sequencing.</title>
        <authorList>
            <person name="Alexandrov N.N."/>
            <person name="Brover V.V."/>
            <person name="Freidin S."/>
            <person name="Troukhan M.E."/>
            <person name="Tatarinova T.V."/>
            <person name="Zhang H."/>
            <person name="Swaller T.J."/>
            <person name="Lu Y.P."/>
            <person name="Bouck J."/>
            <person name="Flavell R.B."/>
            <person name="Feldmann K.A."/>
        </authorList>
    </citation>
    <scope>NUCLEOTIDE SEQUENCE</scope>
</reference>
<keyword evidence="1" id="KW-1133">Transmembrane helix</keyword>
<feature type="transmembrane region" description="Helical" evidence="1">
    <location>
        <begin position="47"/>
        <end position="65"/>
    </location>
</feature>
<evidence type="ECO:0000313" key="2">
    <source>
        <dbReference type="EMBL" id="ACG36067.1"/>
    </source>
</evidence>
<keyword evidence="1" id="KW-0472">Membrane</keyword>
<organism evidence="2">
    <name type="scientific">Zea mays</name>
    <name type="common">Maize</name>
    <dbReference type="NCBI Taxonomy" id="4577"/>
    <lineage>
        <taxon>Eukaryota</taxon>
        <taxon>Viridiplantae</taxon>
        <taxon>Streptophyta</taxon>
        <taxon>Embryophyta</taxon>
        <taxon>Tracheophyta</taxon>
        <taxon>Spermatophyta</taxon>
        <taxon>Magnoliopsida</taxon>
        <taxon>Liliopsida</taxon>
        <taxon>Poales</taxon>
        <taxon>Poaceae</taxon>
        <taxon>PACMAD clade</taxon>
        <taxon>Panicoideae</taxon>
        <taxon>Andropogonodae</taxon>
        <taxon>Andropogoneae</taxon>
        <taxon>Tripsacinae</taxon>
        <taxon>Zea</taxon>
    </lineage>
</organism>
<evidence type="ECO:0000256" key="1">
    <source>
        <dbReference type="SAM" id="Phobius"/>
    </source>
</evidence>
<protein>
    <submittedName>
        <fullName evidence="2">Uncharacterized protein</fullName>
    </submittedName>
</protein>
<accession>B6TG34</accession>
<sequence length="89" mass="10435">MRLLSCRALVHHNLCSGSRKKHLTIGRTRRNRSSTQLKATAATMSTIRAHSFFCISVPSIFFVLYRYHHFFIKQLYSMLYAKEHDDALF</sequence>
<proteinExistence type="evidence at transcript level"/>
<dbReference type="AlphaFoldDB" id="B6TG34"/>
<name>B6TG34_MAIZE</name>
<dbReference type="EMBL" id="EU963949">
    <property type="protein sequence ID" value="ACG36067.1"/>
    <property type="molecule type" value="mRNA"/>
</dbReference>